<dbReference type="Pfam" id="PF05226">
    <property type="entry name" value="CHASE2"/>
    <property type="match status" value="1"/>
</dbReference>
<name>A0A0T5P2A2_9RHOB</name>
<dbReference type="GO" id="GO:0004016">
    <property type="term" value="F:adenylate cyclase activity"/>
    <property type="evidence" value="ECO:0007669"/>
    <property type="project" value="UniProtKB-EC"/>
</dbReference>
<dbReference type="STRING" id="540747.SAMN04488031_1112"/>
<proteinExistence type="predicted"/>
<feature type="transmembrane region" description="Helical" evidence="1">
    <location>
        <begin position="410"/>
        <end position="428"/>
    </location>
</feature>
<sequence length="740" mass="79540">MLTRFFRRIGAGRLLGIALLGCLLVLRVADPGPVQQLRHAAFDLYQQLHPRVQQQVPVTIIDIDDPSLEAFGQWPWPRSRVAELVIRAFEAGAVALAFDIIFAEPDRLSPPAIARDNPDLPEDARERLSALPDTDAALADAISRTRVVVGQTSVRSTRAGLAKTRQIRQVPHAILGEDARAFLPRFPDLIQNLPELEDAAAGRGVFSVRPDADGIYRRVPMAMLVQDELRLGLAPELLRVATGGNAFALRGNAAGVDGVVLGGKLVRTAPDGSVWPYLTPSSPARFVSAGALLSGDVPTGRLAGQLVLTGTSAIGLEDYRPTALGTSMAGVEIHAQLLENILTDTLLKRPNYAIAVELFTVAVLSLLVIILVPVIGARLIIAFAALLLAGYVGGVYYLFVDQRILLDPTWPALGTLMTLMLMSSANYLREERQRQQIRGAFGQYVSPDLVEQLSENPAALTLGGERRDLTILFSDVRGFTTLSEGFKDDPAGLTALMNSFLTVLSRAILKEGGTIDKFMGDAVMAFWNAPLDTPDHPSAACRAALAMLADVADLNARRAKDAAEKGETSLPINVGIGLNTGNCVVGNMGSEMRFDYSALGDAVNLASRLEGQSKTYGMGIILGETTANAVGDSFAKLELDLLRVKGKTQPERVFGLLGDAAMRNSVEFARLEHANGAMRQAYTEQRWADATAALNDVVNAGEALGLDLTGYAERYRARIADLTASPPRLDWDGVHVATEK</sequence>
<gene>
    <name evidence="4" type="primary">cyaA_1</name>
    <name evidence="4" type="ORF">RIdsm_00684</name>
    <name evidence="3" type="ORF">XM52_25210</name>
</gene>
<dbReference type="InterPro" id="IPR007890">
    <property type="entry name" value="CHASE2"/>
</dbReference>
<dbReference type="SUPFAM" id="SSF55073">
    <property type="entry name" value="Nucleotide cyclase"/>
    <property type="match status" value="1"/>
</dbReference>
<feature type="transmembrane region" description="Helical" evidence="1">
    <location>
        <begin position="379"/>
        <end position="398"/>
    </location>
</feature>
<dbReference type="CDD" id="cd07302">
    <property type="entry name" value="CHD"/>
    <property type="match status" value="1"/>
</dbReference>
<dbReference type="Proteomes" id="UP000051401">
    <property type="component" value="Unassembled WGS sequence"/>
</dbReference>
<reference evidence="4 6" key="2">
    <citation type="submission" date="2018-08" db="EMBL/GenBank/DDBJ databases">
        <title>Genetic Globetrotter - A new plasmid hitch-hiking vast phylogenetic and geographic distances.</title>
        <authorList>
            <person name="Vollmers J."/>
            <person name="Petersen J."/>
        </authorList>
    </citation>
    <scope>NUCLEOTIDE SEQUENCE [LARGE SCALE GENOMIC DNA]</scope>
    <source>
        <strain evidence="4 6">DSM 26383</strain>
    </source>
</reference>
<dbReference type="RefSeq" id="WP_057820809.1">
    <property type="nucleotide sequence ID" value="NZ_CP031598.1"/>
</dbReference>
<keyword evidence="1" id="KW-0472">Membrane</keyword>
<dbReference type="PATRIC" id="fig|540747.5.peg.3398"/>
<feature type="transmembrane region" description="Helical" evidence="1">
    <location>
        <begin position="352"/>
        <end position="372"/>
    </location>
</feature>
<evidence type="ECO:0000259" key="2">
    <source>
        <dbReference type="PROSITE" id="PS50125"/>
    </source>
</evidence>
<evidence type="ECO:0000256" key="1">
    <source>
        <dbReference type="SAM" id="Phobius"/>
    </source>
</evidence>
<keyword evidence="1" id="KW-0812">Transmembrane</keyword>
<evidence type="ECO:0000313" key="3">
    <source>
        <dbReference type="EMBL" id="KRS15256.1"/>
    </source>
</evidence>
<accession>A0A0T5P2A2</accession>
<dbReference type="Proteomes" id="UP000325785">
    <property type="component" value="Chromosome"/>
</dbReference>
<keyword evidence="5" id="KW-1185">Reference proteome</keyword>
<evidence type="ECO:0000313" key="6">
    <source>
        <dbReference type="Proteomes" id="UP000325785"/>
    </source>
</evidence>
<dbReference type="SMART" id="SM01080">
    <property type="entry name" value="CHASE2"/>
    <property type="match status" value="1"/>
</dbReference>
<dbReference type="EC" id="4.6.1.1" evidence="4"/>
<feature type="domain" description="Guanylate cyclase" evidence="2">
    <location>
        <begin position="470"/>
        <end position="610"/>
    </location>
</feature>
<dbReference type="PANTHER" id="PTHR43081">
    <property type="entry name" value="ADENYLATE CYCLASE, TERMINAL-DIFFERENTIATION SPECIFIC-RELATED"/>
    <property type="match status" value="1"/>
</dbReference>
<dbReference type="InterPro" id="IPR050697">
    <property type="entry name" value="Adenylyl/Guanylyl_Cyclase_3/4"/>
</dbReference>
<dbReference type="PROSITE" id="PS50125">
    <property type="entry name" value="GUANYLATE_CYCLASE_2"/>
    <property type="match status" value="1"/>
</dbReference>
<dbReference type="KEGG" id="rid:RIdsm_00684"/>
<dbReference type="GO" id="GO:0006171">
    <property type="term" value="P:cAMP biosynthetic process"/>
    <property type="evidence" value="ECO:0007669"/>
    <property type="project" value="TreeGrafter"/>
</dbReference>
<dbReference type="Pfam" id="PF00211">
    <property type="entry name" value="Guanylate_cyc"/>
    <property type="match status" value="1"/>
</dbReference>
<evidence type="ECO:0000313" key="4">
    <source>
        <dbReference type="EMBL" id="QEW24900.1"/>
    </source>
</evidence>
<dbReference type="Gene3D" id="3.30.70.1230">
    <property type="entry name" value="Nucleotide cyclase"/>
    <property type="match status" value="1"/>
</dbReference>
<reference evidence="3 5" key="1">
    <citation type="submission" date="2015-04" db="EMBL/GenBank/DDBJ databases">
        <title>The draft genome sequence of Roseovarius indicus B108T.</title>
        <authorList>
            <person name="Li G."/>
            <person name="Lai Q."/>
            <person name="Shao Z."/>
            <person name="Yan P."/>
        </authorList>
    </citation>
    <scope>NUCLEOTIDE SEQUENCE [LARGE SCALE GENOMIC DNA]</scope>
    <source>
        <strain evidence="3 5">B108</strain>
    </source>
</reference>
<dbReference type="EMBL" id="CP031598">
    <property type="protein sequence ID" value="QEW24900.1"/>
    <property type="molecule type" value="Genomic_DNA"/>
</dbReference>
<evidence type="ECO:0000313" key="5">
    <source>
        <dbReference type="Proteomes" id="UP000051401"/>
    </source>
</evidence>
<dbReference type="AlphaFoldDB" id="A0A0T5P2A2"/>
<protein>
    <submittedName>
        <fullName evidence="4">Adenylate cyclase 1</fullName>
        <ecNumber evidence="4">4.6.1.1</ecNumber>
    </submittedName>
</protein>
<keyword evidence="4" id="KW-0456">Lyase</keyword>
<dbReference type="PANTHER" id="PTHR43081:SF1">
    <property type="entry name" value="ADENYLATE CYCLASE, TERMINAL-DIFFERENTIATION SPECIFIC"/>
    <property type="match status" value="1"/>
</dbReference>
<dbReference type="InterPro" id="IPR029787">
    <property type="entry name" value="Nucleotide_cyclase"/>
</dbReference>
<dbReference type="GO" id="GO:0035556">
    <property type="term" value="P:intracellular signal transduction"/>
    <property type="evidence" value="ECO:0007669"/>
    <property type="project" value="InterPro"/>
</dbReference>
<dbReference type="InterPro" id="IPR001054">
    <property type="entry name" value="A/G_cyclase"/>
</dbReference>
<organism evidence="3 5">
    <name type="scientific">Roseovarius indicus</name>
    <dbReference type="NCBI Taxonomy" id="540747"/>
    <lineage>
        <taxon>Bacteria</taxon>
        <taxon>Pseudomonadati</taxon>
        <taxon>Pseudomonadota</taxon>
        <taxon>Alphaproteobacteria</taxon>
        <taxon>Rhodobacterales</taxon>
        <taxon>Roseobacteraceae</taxon>
        <taxon>Roseovarius</taxon>
    </lineage>
</organism>
<keyword evidence="1" id="KW-1133">Transmembrane helix</keyword>
<dbReference type="EMBL" id="LAXI01000025">
    <property type="protein sequence ID" value="KRS15256.1"/>
    <property type="molecule type" value="Genomic_DNA"/>
</dbReference>
<dbReference type="SMART" id="SM00044">
    <property type="entry name" value="CYCc"/>
    <property type="match status" value="1"/>
</dbReference>